<reference evidence="1 2" key="1">
    <citation type="journal article" date="2019" name="Int. J. Syst. Evol. Microbiol.">
        <title>The Global Catalogue of Microorganisms (GCM) 10K type strain sequencing project: providing services to taxonomists for standard genome sequencing and annotation.</title>
        <authorList>
            <consortium name="The Broad Institute Genomics Platform"/>
            <consortium name="The Broad Institute Genome Sequencing Center for Infectious Disease"/>
            <person name="Wu L."/>
            <person name="Ma J."/>
        </authorList>
    </citation>
    <scope>NUCLEOTIDE SEQUENCE [LARGE SCALE GENOMIC DNA]</scope>
    <source>
        <strain evidence="1 2">JCM 16112</strain>
    </source>
</reference>
<name>A0ABN1MZG4_9BACT</name>
<keyword evidence="2" id="KW-1185">Reference proteome</keyword>
<dbReference type="EMBL" id="BAAAFI010000007">
    <property type="protein sequence ID" value="GAA0878613.1"/>
    <property type="molecule type" value="Genomic_DNA"/>
</dbReference>
<evidence type="ECO:0000313" key="2">
    <source>
        <dbReference type="Proteomes" id="UP001500469"/>
    </source>
</evidence>
<protein>
    <recommendedName>
        <fullName evidence="3">Lipocalin-like protein</fullName>
    </recommendedName>
</protein>
<dbReference type="RefSeq" id="WP_343850177.1">
    <property type="nucleotide sequence ID" value="NZ_BAAAFI010000007.1"/>
</dbReference>
<evidence type="ECO:0000313" key="1">
    <source>
        <dbReference type="EMBL" id="GAA0878613.1"/>
    </source>
</evidence>
<accession>A0ABN1MZG4</accession>
<dbReference type="Proteomes" id="UP001500469">
    <property type="component" value="Unassembled WGS sequence"/>
</dbReference>
<sequence>MNLKLYFLSLFLLTGCGDGNLSNRRIPIGTYEGTFQRDWVWGEDSIANITLTFEGNRWSGTSNIAKYPALCRGNYSIEGDKITFQNECPWTADFDWTLVLSGEYDLTKSDKTLEFSHDTRSATSDTYIDQYRLVKK</sequence>
<dbReference type="PROSITE" id="PS51257">
    <property type="entry name" value="PROKAR_LIPOPROTEIN"/>
    <property type="match status" value="1"/>
</dbReference>
<evidence type="ECO:0008006" key="3">
    <source>
        <dbReference type="Google" id="ProtNLM"/>
    </source>
</evidence>
<proteinExistence type="predicted"/>
<comment type="caution">
    <text evidence="1">The sequence shown here is derived from an EMBL/GenBank/DDBJ whole genome shotgun (WGS) entry which is preliminary data.</text>
</comment>
<gene>
    <name evidence="1" type="ORF">GCM10009119_15810</name>
</gene>
<organism evidence="1 2">
    <name type="scientific">Algoriphagus jejuensis</name>
    <dbReference type="NCBI Taxonomy" id="419934"/>
    <lineage>
        <taxon>Bacteria</taxon>
        <taxon>Pseudomonadati</taxon>
        <taxon>Bacteroidota</taxon>
        <taxon>Cytophagia</taxon>
        <taxon>Cytophagales</taxon>
        <taxon>Cyclobacteriaceae</taxon>
        <taxon>Algoriphagus</taxon>
    </lineage>
</organism>